<dbReference type="GO" id="GO:0046125">
    <property type="term" value="P:pyrimidine deoxyribonucleoside metabolic process"/>
    <property type="evidence" value="ECO:0007669"/>
    <property type="project" value="InterPro"/>
</dbReference>
<dbReference type="GO" id="GO:0006206">
    <property type="term" value="P:pyrimidine nucleobase metabolic process"/>
    <property type="evidence" value="ECO:0007669"/>
    <property type="project" value="InterPro"/>
</dbReference>
<dbReference type="EC" id="2.4.2.57" evidence="3"/>
<feature type="binding site" evidence="3">
    <location>
        <position position="180"/>
    </location>
    <ligand>
        <name>AMP</name>
        <dbReference type="ChEBI" id="CHEBI:456215"/>
    </ligand>
</feature>
<comment type="catalytic activity">
    <reaction evidence="3">
        <text>UMP + phosphate = alpha-D-ribose 1,5-bisphosphate + uracil</text>
        <dbReference type="Rhea" id="RHEA:36991"/>
        <dbReference type="ChEBI" id="CHEBI:17568"/>
        <dbReference type="ChEBI" id="CHEBI:43474"/>
        <dbReference type="ChEBI" id="CHEBI:57865"/>
        <dbReference type="ChEBI" id="CHEBI:68688"/>
        <dbReference type="EC" id="2.4.2.57"/>
    </reaction>
</comment>
<dbReference type="InterPro" id="IPR017713">
    <property type="entry name" value="AMP_phosphorylase"/>
</dbReference>
<dbReference type="InterPro" id="IPR000053">
    <property type="entry name" value="Thymidine/pyrmidine_PPase"/>
</dbReference>
<feature type="binding site" evidence="3">
    <location>
        <begin position="206"/>
        <end position="211"/>
    </location>
    <ligand>
        <name>AMP</name>
        <dbReference type="ChEBI" id="CHEBI:456215"/>
    </ligand>
</feature>
<evidence type="ECO:0000313" key="5">
    <source>
        <dbReference type="EMBL" id="HGE65779.1"/>
    </source>
</evidence>
<dbReference type="InterPro" id="IPR036320">
    <property type="entry name" value="Glycosyl_Trfase_fam3_N_dom_sf"/>
</dbReference>
<dbReference type="NCBIfam" id="NF003338">
    <property type="entry name" value="PRK04350.1"/>
    <property type="match status" value="1"/>
</dbReference>
<comment type="caution">
    <text evidence="6">The sequence shown here is derived from an EMBL/GenBank/DDBJ whole genome shotgun (WGS) entry which is preliminary data.</text>
</comment>
<organism evidence="6">
    <name type="scientific">Geoglobus ahangari</name>
    <dbReference type="NCBI Taxonomy" id="113653"/>
    <lineage>
        <taxon>Archaea</taxon>
        <taxon>Methanobacteriati</taxon>
        <taxon>Methanobacteriota</taxon>
        <taxon>Archaeoglobi</taxon>
        <taxon>Archaeoglobales</taxon>
        <taxon>Archaeoglobaceae</taxon>
        <taxon>Geoglobus</taxon>
    </lineage>
</organism>
<dbReference type="Gene3D" id="2.40.40.20">
    <property type="match status" value="1"/>
</dbReference>
<comment type="similarity">
    <text evidence="3">Belongs to the thymidine/pyrimidine-nucleoside phosphorylase family. Type 2 subfamily.</text>
</comment>
<keyword evidence="2 3" id="KW-0808">Transferase</keyword>
<dbReference type="NCBIfam" id="TIGR02645">
    <property type="entry name" value="ARCH_P_rylase"/>
    <property type="match status" value="1"/>
</dbReference>
<feature type="binding site" evidence="3">
    <location>
        <position position="300"/>
    </location>
    <ligand>
        <name>AMP</name>
        <dbReference type="ChEBI" id="CHEBI:456215"/>
    </ligand>
</feature>
<dbReference type="PANTHER" id="PTHR10515:SF0">
    <property type="entry name" value="THYMIDINE PHOSPHORYLASE"/>
    <property type="match status" value="1"/>
</dbReference>
<dbReference type="SUPFAM" id="SSF52418">
    <property type="entry name" value="Nucleoside phosphorylase/phosphoribosyltransferase catalytic domain"/>
    <property type="match status" value="1"/>
</dbReference>
<dbReference type="EMBL" id="DTPI01000008">
    <property type="protein sequence ID" value="HGE65779.1"/>
    <property type="molecule type" value="Genomic_DNA"/>
</dbReference>
<dbReference type="SMART" id="SM00941">
    <property type="entry name" value="PYNP_C"/>
    <property type="match status" value="1"/>
</dbReference>
<evidence type="ECO:0000259" key="4">
    <source>
        <dbReference type="SMART" id="SM00941"/>
    </source>
</evidence>
<dbReference type="GO" id="GO:0016763">
    <property type="term" value="F:pentosyltransferase activity"/>
    <property type="evidence" value="ECO:0007669"/>
    <property type="project" value="UniProtKB-UniRule"/>
</dbReference>
<dbReference type="Gene3D" id="3.40.1030.10">
    <property type="entry name" value="Nucleoside phosphorylase/phosphoribosyltransferase catalytic domain"/>
    <property type="match status" value="1"/>
</dbReference>
<evidence type="ECO:0000313" key="6">
    <source>
        <dbReference type="EMBL" id="HGU59050.1"/>
    </source>
</evidence>
<dbReference type="InterPro" id="IPR017459">
    <property type="entry name" value="Glycosyl_Trfase_fam3_N_dom"/>
</dbReference>
<evidence type="ECO:0000313" key="7">
    <source>
        <dbReference type="EMBL" id="HHF48945.1"/>
    </source>
</evidence>
<evidence type="ECO:0000256" key="1">
    <source>
        <dbReference type="ARBA" id="ARBA00022676"/>
    </source>
</evidence>
<protein>
    <recommendedName>
        <fullName evidence="3">AMP phosphorylase</fullName>
        <shortName evidence="3">AMPpase</shortName>
        <ecNumber evidence="3">2.4.2.57</ecNumber>
    </recommendedName>
    <alternativeName>
        <fullName evidence="3">Nucleoside monophosphate phosphorylase</fullName>
        <shortName evidence="3">NMP phosphorylase</shortName>
    </alternativeName>
</protein>
<reference evidence="6" key="1">
    <citation type="journal article" date="2020" name="mSystems">
        <title>Genome- and Community-Level Interaction Insights into Carbon Utilization and Element Cycling Functions of Hydrothermarchaeota in Hydrothermal Sediment.</title>
        <authorList>
            <person name="Zhou Z."/>
            <person name="Liu Y."/>
            <person name="Xu W."/>
            <person name="Pan J."/>
            <person name="Luo Z.H."/>
            <person name="Li M."/>
        </authorList>
    </citation>
    <scope>NUCLEOTIDE SEQUENCE [LARGE SCALE GENOMIC DNA]</scope>
    <source>
        <strain evidence="7">SpSt-10</strain>
        <strain evidence="6">SpSt-62</strain>
        <strain evidence="5">SpSt-97</strain>
    </source>
</reference>
<dbReference type="AlphaFoldDB" id="A0A7C4S584"/>
<feature type="binding site" evidence="3">
    <location>
        <position position="276"/>
    </location>
    <ligand>
        <name>AMP</name>
        <dbReference type="ChEBI" id="CHEBI:456215"/>
    </ligand>
</feature>
<proteinExistence type="inferred from homology"/>
<dbReference type="InterPro" id="IPR017872">
    <property type="entry name" value="Pyrmidine_PPase_CS"/>
</dbReference>
<dbReference type="Pfam" id="PF07831">
    <property type="entry name" value="PYNP_C"/>
    <property type="match status" value="1"/>
</dbReference>
<dbReference type="PANTHER" id="PTHR10515">
    <property type="entry name" value="THYMIDINE PHOSPHORYLASE"/>
    <property type="match status" value="1"/>
</dbReference>
<dbReference type="EMBL" id="DTAK01000013">
    <property type="protein sequence ID" value="HGU59050.1"/>
    <property type="molecule type" value="Genomic_DNA"/>
</dbReference>
<evidence type="ECO:0000256" key="3">
    <source>
        <dbReference type="HAMAP-Rule" id="MF_02132"/>
    </source>
</evidence>
<dbReference type="SUPFAM" id="SSF54680">
    <property type="entry name" value="Pyrimidine nucleoside phosphorylase C-terminal domain"/>
    <property type="match status" value="1"/>
</dbReference>
<dbReference type="EMBL" id="DRUC01000114">
    <property type="protein sequence ID" value="HHF48945.1"/>
    <property type="molecule type" value="Genomic_DNA"/>
</dbReference>
<dbReference type="Pfam" id="PF02885">
    <property type="entry name" value="Glycos_trans_3N"/>
    <property type="match status" value="1"/>
</dbReference>
<comment type="catalytic activity">
    <reaction evidence="3">
        <text>AMP + phosphate = alpha-D-ribose 1,5-bisphosphate + adenine</text>
        <dbReference type="Rhea" id="RHEA:36975"/>
        <dbReference type="ChEBI" id="CHEBI:16708"/>
        <dbReference type="ChEBI" id="CHEBI:43474"/>
        <dbReference type="ChEBI" id="CHEBI:68688"/>
        <dbReference type="ChEBI" id="CHEBI:456215"/>
        <dbReference type="EC" id="2.4.2.57"/>
    </reaction>
</comment>
<dbReference type="InterPro" id="IPR013102">
    <property type="entry name" value="PYNP_C"/>
</dbReference>
<dbReference type="HAMAP" id="MF_02132">
    <property type="entry name" value="AMP_phosphorylase"/>
    <property type="match status" value="1"/>
</dbReference>
<dbReference type="GO" id="GO:0004645">
    <property type="term" value="F:1,4-alpha-oligoglucan phosphorylase activity"/>
    <property type="evidence" value="ECO:0007669"/>
    <property type="project" value="InterPro"/>
</dbReference>
<dbReference type="InterPro" id="IPR036566">
    <property type="entry name" value="PYNP-like_C_sf"/>
</dbReference>
<feature type="active site" description="Proton donor" evidence="3">
    <location>
        <position position="268"/>
    </location>
</feature>
<dbReference type="Pfam" id="PF00591">
    <property type="entry name" value="Glycos_transf_3"/>
    <property type="match status" value="1"/>
</dbReference>
<feature type="domain" description="Pyrimidine nucleoside phosphorylase C-terminal" evidence="4">
    <location>
        <begin position="434"/>
        <end position="501"/>
    </location>
</feature>
<dbReference type="InterPro" id="IPR013466">
    <property type="entry name" value="Thymidine/AMP_Pase"/>
</dbReference>
<sequence length="517" mass="56308">MKLKCRILPIIVERPSVVLNQTDAMEFGLMGGDRVKITKNGKSLVAHVQIACGDVLRGQEACFTLIPDGMVGIYSNLAEDLAITDGDEVTIHPISRPLSVEYIRKKLNREKLSREEIYEIIKDIVNNNLSEIELTAFVIANHLIGMDFDEIEWMTRAMIETGETISFEKGIVVDKHSIGGVPGNKVSLLIVPTVAAAGLLIPKTASRAITSASGTADTMEVLANVNLSVDEIKEITERVGGVIAWGGATNIAPADDKIIHVEYPLSIDPRPQLLASVMAKKGAVGARHIAMDIPVGRGAKIENVEEGRKLAGEFVELGRRLNLNVVCAITNGSQPIGRAVGPAIEAWEALKTMETKKGSSSLLEKSFGIAGILFEMVGLTSNGYEMAKSIFMKGKTLEKFREIVEAQGGKKDISSKDIHLGEEKFVLKSNFEGAVVEVFNERIVKIARLAGAPKDKGAGVYIHKKRGEVVRANDPLITIYAEKAWKLDKAIEFAIENPPQMVSGMVLEKYPSFREVR</sequence>
<dbReference type="GO" id="GO:0006196">
    <property type="term" value="P:AMP catabolic process"/>
    <property type="evidence" value="ECO:0007669"/>
    <property type="project" value="UniProtKB-UniRule"/>
</dbReference>
<gene>
    <name evidence="7" type="ORF">ENL48_07550</name>
    <name evidence="6" type="ORF">ENT89_02410</name>
    <name evidence="5" type="ORF">ENX77_01410</name>
</gene>
<dbReference type="Gene3D" id="1.20.970.50">
    <property type="match status" value="1"/>
</dbReference>
<dbReference type="InterPro" id="IPR000312">
    <property type="entry name" value="Glycosyl_Trfase_fam3"/>
</dbReference>
<dbReference type="PROSITE" id="PS00647">
    <property type="entry name" value="THYMID_PHOSPHORYLASE"/>
    <property type="match status" value="1"/>
</dbReference>
<dbReference type="Gene3D" id="3.90.1170.30">
    <property type="entry name" value="Pyrimidine nucleoside phosphorylase-like, C-terminal domain"/>
    <property type="match status" value="1"/>
</dbReference>
<dbReference type="GO" id="GO:0016208">
    <property type="term" value="F:AMP binding"/>
    <property type="evidence" value="ECO:0007669"/>
    <property type="project" value="UniProtKB-UniRule"/>
</dbReference>
<feature type="binding site" evidence="3">
    <location>
        <position position="215"/>
    </location>
    <ligand>
        <name>AMP</name>
        <dbReference type="ChEBI" id="CHEBI:456215"/>
    </ligand>
</feature>
<name>A0A7C4S584_9EURY</name>
<comment type="function">
    <text evidence="3">Catalyzes the conversion of AMP and phosphate to adenine and ribose 1,5-bisphosphate (R15P). Exhibits phosphorylase activity toward CMP and UMP in addition to AMP. Functions in an archaeal AMP degradation pathway, together with R15P isomerase and RubisCO.</text>
</comment>
<comment type="catalytic activity">
    <reaction evidence="3">
        <text>CMP + phosphate = cytosine + alpha-D-ribose 1,5-bisphosphate</text>
        <dbReference type="Rhea" id="RHEA:36987"/>
        <dbReference type="ChEBI" id="CHEBI:16040"/>
        <dbReference type="ChEBI" id="CHEBI:43474"/>
        <dbReference type="ChEBI" id="CHEBI:60377"/>
        <dbReference type="ChEBI" id="CHEBI:68688"/>
        <dbReference type="EC" id="2.4.2.57"/>
    </reaction>
</comment>
<accession>A0A7C4S584</accession>
<dbReference type="InterPro" id="IPR035902">
    <property type="entry name" value="Nuc_phospho_transferase"/>
</dbReference>
<dbReference type="NCBIfam" id="TIGR03327">
    <property type="entry name" value="AMP_phos"/>
    <property type="match status" value="1"/>
</dbReference>
<dbReference type="SUPFAM" id="SSF47648">
    <property type="entry name" value="Nucleoside phosphorylase/phosphoribosyltransferase N-terminal domain"/>
    <property type="match status" value="1"/>
</dbReference>
<dbReference type="GO" id="GO:0005829">
    <property type="term" value="C:cytosol"/>
    <property type="evidence" value="ECO:0007669"/>
    <property type="project" value="TreeGrafter"/>
</dbReference>
<evidence type="ECO:0000256" key="2">
    <source>
        <dbReference type="ARBA" id="ARBA00022679"/>
    </source>
</evidence>
<keyword evidence="1 3" id="KW-0328">Glycosyltransferase</keyword>